<proteinExistence type="predicted"/>
<keyword evidence="2" id="KW-0677">Repeat</keyword>
<dbReference type="NCBIfam" id="TIGR01451">
    <property type="entry name" value="B_ant_repeat"/>
    <property type="match status" value="1"/>
</dbReference>
<keyword evidence="8" id="KW-1185">Reference proteome</keyword>
<dbReference type="RefSeq" id="WP_091309462.1">
    <property type="nucleotide sequence ID" value="NZ_CBCSJU010000005.1"/>
</dbReference>
<dbReference type="Proteomes" id="UP000199702">
    <property type="component" value="Unassembled WGS sequence"/>
</dbReference>
<dbReference type="SUPFAM" id="SSF117281">
    <property type="entry name" value="Kelch motif"/>
    <property type="match status" value="2"/>
</dbReference>
<evidence type="ECO:0000259" key="6">
    <source>
        <dbReference type="Pfam" id="PF24595"/>
    </source>
</evidence>
<evidence type="ECO:0000313" key="8">
    <source>
        <dbReference type="Proteomes" id="UP000199702"/>
    </source>
</evidence>
<dbReference type="Pfam" id="PF24595">
    <property type="entry name" value="DUF7619"/>
    <property type="match status" value="1"/>
</dbReference>
<dbReference type="PANTHER" id="PTHR47435:SF4">
    <property type="entry name" value="KELCH REPEAT PROTEIN (AFU_ORTHOLOGUE AFUA_5G12780)"/>
    <property type="match status" value="1"/>
</dbReference>
<evidence type="ECO:0000313" key="7">
    <source>
        <dbReference type="EMBL" id="SEI61225.1"/>
    </source>
</evidence>
<gene>
    <name evidence="7" type="ORF">SAMN05660918_1144</name>
</gene>
<name>A0A1H6SBU2_9FLAO</name>
<keyword evidence="1 4" id="KW-0732">Signal</keyword>
<keyword evidence="3" id="KW-0408">Iron</keyword>
<dbReference type="InterPro" id="IPR047589">
    <property type="entry name" value="DUF11_rpt"/>
</dbReference>
<accession>A0A1H6SBU2</accession>
<feature type="domain" description="DUF7619" evidence="6">
    <location>
        <begin position="1093"/>
        <end position="1224"/>
    </location>
</feature>
<feature type="signal peptide" evidence="4">
    <location>
        <begin position="1"/>
        <end position="18"/>
    </location>
</feature>
<dbReference type="InterPro" id="IPR026444">
    <property type="entry name" value="Secre_tail"/>
</dbReference>
<dbReference type="Pfam" id="PF18962">
    <property type="entry name" value="Por_Secre_tail"/>
    <property type="match status" value="1"/>
</dbReference>
<dbReference type="OrthoDB" id="1110367at2"/>
<sequence>MKKIVLVLILITNHLLFAQVQHINIGQESSNQFIEVMNQFSPKNHPGSGTKKQMVWKSQDNIYLYGNDSQSNNYGNSSFWVYNLAIKQWKCLQDNNITANFGTKGVFNNTNTPGKRSQSITFVDNSGNLYLMGGTYITYVSNSVEYNDLWKYDITLQQWAWIGGYNTHAAGIAGNYGPIGVESQNYYPSSRIFSNPLVSNDGMIYIYGGHAPTYDGYDKYDLWKYNPNNNSWTLLYKPTNNSQNIGTVGVEDINNRPGCLLGYTSWFFDNSLWYYGGSSENNTAETSVQKKVWKFNLLTQKWTCVKNPSTVDAIYGIQNTSDIVNTPPSLIHMSNSIVYNNEAYFIGGYELGGNTTDELNREYHGSLWKYNMLTNQWTWLKGKQLTKHPGFYGKKGVERSENLPSSRVHSFLWIDNSNTINLYGGHSYKDDGIIPTQEFWEYNISSNNFIWTEGLSSIGKGYYFENLSNPSVYNIVGATELKWAEKGNKLWFFSTLNNQPFLGSSFLGGMFEYDIATSTCYKIKEFSSTPYNYGVYGQINVTDASNIPPYRENGSLWETDTKLYLMGGFGMTGNTYYYNDFWVFDKATKNWTWIGGSKNNDTPYSFYSNIGEANSNNYPRSRANAQTWVDAQGNLWLFSGVNDQGYYLNDFWKFDTTINQWILMGGNQNNCTNSTTYFLDTYPPFVHSAAAWSKGNDLYFYGGNGLGKANTLFTAGLLSDIWKYSTTNNVWTKVLGNRKIDINGNYGVKEYGFITNVPGSRKDFVTWSDNYGNLWLYGGFGRGTSGNSQGFLFDFWKYDLSLNLWIWMDGLNNQPVAYDPLFDANNYNLPKTVNNYSVAYKGNGKYYLASDGLFEIDFNSYQKDYNSIEGVARFDNNNNCDLNDITAPNLKLKINNSTENQFYTDLNGYYKIYTPLQNNTLEVVGFGENSSYYNVNPTTATINFSGFNNTQIQNFCVSPNGLHNDVEIIIIPISDARPGFNNQYKIIYKNKGNATISGSLQFNYNDNINDYISSSVPPTLQSFGSLEWTYNNLVPFESRSIMVTLNLNTPIETPAVNGGDLINFTGTILPLSGDENSNDNTFALSQLVVNSFDPNDKICLQGNLVEANSIGNYVTYKIRFENNGTSKAQNIVVKDYINPNKFDIESIITLDASHNYRKLITSTNNLEYHFDNINLPFDDANNDGYVVFKIKTKSTLVAGDTFSNLASIYFDYNSQIDTNNYITTIQNLLGFQENEVINTISIYPNPVKDMLHFQTKENVLKIEVYDVAGRIVSSKAILENKVNLSELKTGNYFLKLYTEKGITNTKIIKE</sequence>
<reference evidence="8" key="1">
    <citation type="submission" date="2016-10" db="EMBL/GenBank/DDBJ databases">
        <authorList>
            <person name="Varghese N."/>
            <person name="Submissions S."/>
        </authorList>
    </citation>
    <scope>NUCLEOTIDE SEQUENCE [LARGE SCALE GENOMIC DNA]</scope>
    <source>
        <strain evidence="8">DSM 17934</strain>
    </source>
</reference>
<dbReference type="NCBIfam" id="TIGR04183">
    <property type="entry name" value="Por_Secre_tail"/>
    <property type="match status" value="1"/>
</dbReference>
<evidence type="ECO:0000259" key="5">
    <source>
        <dbReference type="Pfam" id="PF18962"/>
    </source>
</evidence>
<dbReference type="STRING" id="402734.SAMN05660918_1144"/>
<dbReference type="PANTHER" id="PTHR47435">
    <property type="entry name" value="KELCH REPEAT PROTEIN (AFU_ORTHOLOGUE AFUA_5G12780)"/>
    <property type="match status" value="1"/>
</dbReference>
<evidence type="ECO:0000256" key="1">
    <source>
        <dbReference type="ARBA" id="ARBA00022729"/>
    </source>
</evidence>
<evidence type="ECO:0000256" key="2">
    <source>
        <dbReference type="ARBA" id="ARBA00022737"/>
    </source>
</evidence>
<evidence type="ECO:0000256" key="4">
    <source>
        <dbReference type="SAM" id="SignalP"/>
    </source>
</evidence>
<dbReference type="InterPro" id="IPR015915">
    <property type="entry name" value="Kelch-typ_b-propeller"/>
</dbReference>
<dbReference type="EMBL" id="FNYA01000002">
    <property type="protein sequence ID" value="SEI61225.1"/>
    <property type="molecule type" value="Genomic_DNA"/>
</dbReference>
<protein>
    <submittedName>
        <fullName evidence="7">Conserved repeat domain-containing protein/Por secretion system C-terminal sorting domain-containing protein</fullName>
    </submittedName>
</protein>
<organism evidence="7 8">
    <name type="scientific">Flavobacterium terrigena</name>
    <dbReference type="NCBI Taxonomy" id="402734"/>
    <lineage>
        <taxon>Bacteria</taxon>
        <taxon>Pseudomonadati</taxon>
        <taxon>Bacteroidota</taxon>
        <taxon>Flavobacteriia</taxon>
        <taxon>Flavobacteriales</taxon>
        <taxon>Flavobacteriaceae</taxon>
        <taxon>Flavobacterium</taxon>
    </lineage>
</organism>
<dbReference type="Gene3D" id="2.120.10.80">
    <property type="entry name" value="Kelch-type beta propeller"/>
    <property type="match status" value="3"/>
</dbReference>
<evidence type="ECO:0000256" key="3">
    <source>
        <dbReference type="ARBA" id="ARBA00023004"/>
    </source>
</evidence>
<dbReference type="InterPro" id="IPR055353">
    <property type="entry name" value="DUF7619"/>
</dbReference>
<feature type="chain" id="PRO_5011794426" evidence="4">
    <location>
        <begin position="19"/>
        <end position="1310"/>
    </location>
</feature>
<feature type="domain" description="Secretion system C-terminal sorting" evidence="5">
    <location>
        <begin position="1242"/>
        <end position="1308"/>
    </location>
</feature>